<dbReference type="EMBL" id="GL433855">
    <property type="protein sequence ID" value="EFN52597.1"/>
    <property type="molecule type" value="Genomic_DNA"/>
</dbReference>
<keyword evidence="1" id="KW-1133">Transmembrane helix</keyword>
<dbReference type="InParanoid" id="E1ZNF2"/>
<keyword evidence="1" id="KW-0812">Transmembrane</keyword>
<reference evidence="2 3" key="1">
    <citation type="journal article" date="2010" name="Plant Cell">
        <title>The Chlorella variabilis NC64A genome reveals adaptation to photosymbiosis, coevolution with viruses, and cryptic sex.</title>
        <authorList>
            <person name="Blanc G."/>
            <person name="Duncan G."/>
            <person name="Agarkova I."/>
            <person name="Borodovsky M."/>
            <person name="Gurnon J."/>
            <person name="Kuo A."/>
            <person name="Lindquist E."/>
            <person name="Lucas S."/>
            <person name="Pangilinan J."/>
            <person name="Polle J."/>
            <person name="Salamov A."/>
            <person name="Terry A."/>
            <person name="Yamada T."/>
            <person name="Dunigan D.D."/>
            <person name="Grigoriev I.V."/>
            <person name="Claverie J.M."/>
            <person name="Van Etten J.L."/>
        </authorList>
    </citation>
    <scope>NUCLEOTIDE SEQUENCE [LARGE SCALE GENOMIC DNA]</scope>
    <source>
        <strain evidence="2 3">NC64A</strain>
    </source>
</reference>
<dbReference type="OMA" id="VILKANC"/>
<dbReference type="RefSeq" id="XP_005844699.1">
    <property type="nucleotide sequence ID" value="XM_005844637.1"/>
</dbReference>
<dbReference type="eggNOG" id="ENOG502QRSK">
    <property type="taxonomic scope" value="Eukaryota"/>
</dbReference>
<evidence type="ECO:0000256" key="1">
    <source>
        <dbReference type="SAM" id="Phobius"/>
    </source>
</evidence>
<gene>
    <name evidence="2" type="ORF">CHLNCDRAFT_59756</name>
</gene>
<dbReference type="InterPro" id="IPR039987">
    <property type="entry name" value="PGRL1"/>
</dbReference>
<feature type="transmembrane region" description="Helical" evidence="1">
    <location>
        <begin position="179"/>
        <end position="199"/>
    </location>
</feature>
<keyword evidence="1" id="KW-0472">Membrane</keyword>
<keyword evidence="3" id="KW-1185">Reference proteome</keyword>
<dbReference type="GO" id="GO:0009773">
    <property type="term" value="P:photosynthetic electron transport in photosystem I"/>
    <property type="evidence" value="ECO:0007669"/>
    <property type="project" value="InterPro"/>
</dbReference>
<evidence type="ECO:0000313" key="3">
    <source>
        <dbReference type="Proteomes" id="UP000008141"/>
    </source>
</evidence>
<evidence type="ECO:0008006" key="4">
    <source>
        <dbReference type="Google" id="ProtNLM"/>
    </source>
</evidence>
<dbReference type="GO" id="GO:0016730">
    <property type="term" value="F:oxidoreductase activity, acting on iron-sulfur proteins as donors"/>
    <property type="evidence" value="ECO:0007669"/>
    <property type="project" value="InterPro"/>
</dbReference>
<feature type="transmembrane region" description="Helical" evidence="1">
    <location>
        <begin position="211"/>
        <end position="232"/>
    </location>
</feature>
<proteinExistence type="predicted"/>
<dbReference type="PANTHER" id="PTHR31032:SF1">
    <property type="entry name" value="PGR5-LIKE PROTEIN 1B, CHLOROPLASTIC"/>
    <property type="match status" value="1"/>
</dbReference>
<dbReference type="AlphaFoldDB" id="E1ZNF2"/>
<sequence length="304" mass="32689">MQLTLQPTAQLAVRAAARPARTPRSARRAVRVYAEKSAPAASEVDENIGEYCSLDKDGRRPDHELTTAEKEQLFLEAMAAFYYDEKPVLSDTEFDNLKQELQWEGSKVVVLTKEEKRLLEAKLAFKKGKPIMSDEQYEALKASLAGASVFALPREGPSCTLGKPDTPRGQKLAQAQADWLKMAALAVPPPLVIAGLLLGADLLTGANLLHLPGTVGIVVWGGLVVPTVYVLANAVSSFMFKDAVILKANCPNCGEPNLSSYFGDILTVAGSRDKNTVVCPCCASKLEFDAKNRSVLVAEAAPSS</sequence>
<evidence type="ECO:0000313" key="2">
    <source>
        <dbReference type="EMBL" id="EFN52597.1"/>
    </source>
</evidence>
<dbReference type="PANTHER" id="PTHR31032">
    <property type="entry name" value="PGR5-LIKE PROTEIN 1B, CHLOROPLASTIC"/>
    <property type="match status" value="1"/>
</dbReference>
<organism evidence="3">
    <name type="scientific">Chlorella variabilis</name>
    <name type="common">Green alga</name>
    <dbReference type="NCBI Taxonomy" id="554065"/>
    <lineage>
        <taxon>Eukaryota</taxon>
        <taxon>Viridiplantae</taxon>
        <taxon>Chlorophyta</taxon>
        <taxon>core chlorophytes</taxon>
        <taxon>Trebouxiophyceae</taxon>
        <taxon>Chlorellales</taxon>
        <taxon>Chlorellaceae</taxon>
        <taxon>Chlorella clade</taxon>
        <taxon>Chlorella</taxon>
    </lineage>
</organism>
<name>E1ZNF2_CHLVA</name>
<dbReference type="STRING" id="554065.E1ZNF2"/>
<dbReference type="OrthoDB" id="38589at2759"/>
<dbReference type="KEGG" id="cvr:CHLNCDRAFT_59756"/>
<dbReference type="Proteomes" id="UP000008141">
    <property type="component" value="Unassembled WGS sequence"/>
</dbReference>
<accession>E1ZNF2</accession>
<protein>
    <recommendedName>
        <fullName evidence="4">PGR5-like protein 1A, chloroplastic</fullName>
    </recommendedName>
</protein>
<dbReference type="GO" id="GO:0009535">
    <property type="term" value="C:chloroplast thylakoid membrane"/>
    <property type="evidence" value="ECO:0007669"/>
    <property type="project" value="InterPro"/>
</dbReference>
<dbReference type="GeneID" id="17352057"/>